<organism evidence="2 3">
    <name type="scientific">Amycolatopsis iheyensis</name>
    <dbReference type="NCBI Taxonomy" id="2945988"/>
    <lineage>
        <taxon>Bacteria</taxon>
        <taxon>Bacillati</taxon>
        <taxon>Actinomycetota</taxon>
        <taxon>Actinomycetes</taxon>
        <taxon>Pseudonocardiales</taxon>
        <taxon>Pseudonocardiaceae</taxon>
        <taxon>Amycolatopsis</taxon>
    </lineage>
</organism>
<comment type="caution">
    <text evidence="2">The sequence shown here is derived from an EMBL/GenBank/DDBJ whole genome shotgun (WGS) entry which is preliminary data.</text>
</comment>
<name>A0A9X2SME5_9PSEU</name>
<keyword evidence="1" id="KW-1133">Transmembrane helix</keyword>
<feature type="transmembrane region" description="Helical" evidence="1">
    <location>
        <begin position="20"/>
        <end position="44"/>
    </location>
</feature>
<gene>
    <name evidence="2" type="ORF">M8542_32400</name>
</gene>
<feature type="transmembrane region" description="Helical" evidence="1">
    <location>
        <begin position="56"/>
        <end position="74"/>
    </location>
</feature>
<dbReference type="Proteomes" id="UP001144096">
    <property type="component" value="Unassembled WGS sequence"/>
</dbReference>
<keyword evidence="1" id="KW-0472">Membrane</keyword>
<evidence type="ECO:0000256" key="1">
    <source>
        <dbReference type="SAM" id="Phobius"/>
    </source>
</evidence>
<dbReference type="AlphaFoldDB" id="A0A9X2SME5"/>
<keyword evidence="3" id="KW-1185">Reference proteome</keyword>
<proteinExistence type="predicted"/>
<accession>A0A9X2SME5</accession>
<keyword evidence="1" id="KW-0812">Transmembrane</keyword>
<feature type="transmembrane region" description="Helical" evidence="1">
    <location>
        <begin position="86"/>
        <end position="108"/>
    </location>
</feature>
<dbReference type="RefSeq" id="WP_257924103.1">
    <property type="nucleotide sequence ID" value="NZ_JAMXQV010000019.1"/>
</dbReference>
<protein>
    <submittedName>
        <fullName evidence="2">Uncharacterized protein</fullName>
    </submittedName>
</protein>
<dbReference type="EMBL" id="JAMXQV010000019">
    <property type="protein sequence ID" value="MCR6487539.1"/>
    <property type="molecule type" value="Genomic_DNA"/>
</dbReference>
<evidence type="ECO:0000313" key="2">
    <source>
        <dbReference type="EMBL" id="MCR6487539.1"/>
    </source>
</evidence>
<reference evidence="2" key="1">
    <citation type="submission" date="2022-06" db="EMBL/GenBank/DDBJ databases">
        <title>Amycolatopsis iheyaensis sp. nov., a new species of the genus Amycolatopsis isolated from soil in Iheya island, Japan.</title>
        <authorList>
            <person name="Ngamcharungchit C."/>
            <person name="Kanto H."/>
            <person name="Take A."/>
            <person name="Intra B."/>
            <person name="Matsumoto A."/>
            <person name="Panbangred W."/>
            <person name="Inahashi Y."/>
        </authorList>
    </citation>
    <scope>NUCLEOTIDE SEQUENCE</scope>
    <source>
        <strain evidence="2">OK19-0408</strain>
    </source>
</reference>
<evidence type="ECO:0000313" key="3">
    <source>
        <dbReference type="Proteomes" id="UP001144096"/>
    </source>
</evidence>
<sequence length="113" mass="11855">MTATVSRPVRTSRAVLVAAWAFPVLIFGQFALLAGIPVAVVLAGTLRDRRLHPARWWTGLLTAAYVVPLVAWLLGPGTAPSLSKSMSPLVTVLVGVAGVAAAVGHHVLRRRSA</sequence>